<evidence type="ECO:0000256" key="2">
    <source>
        <dbReference type="SAM" id="SignalP"/>
    </source>
</evidence>
<evidence type="ECO:0000313" key="3">
    <source>
        <dbReference type="EMBL" id="KAK3276279.1"/>
    </source>
</evidence>
<dbReference type="Proteomes" id="UP001190700">
    <property type="component" value="Unassembled WGS sequence"/>
</dbReference>
<dbReference type="InterPro" id="IPR016024">
    <property type="entry name" value="ARM-type_fold"/>
</dbReference>
<organism evidence="3 4">
    <name type="scientific">Cymbomonas tetramitiformis</name>
    <dbReference type="NCBI Taxonomy" id="36881"/>
    <lineage>
        <taxon>Eukaryota</taxon>
        <taxon>Viridiplantae</taxon>
        <taxon>Chlorophyta</taxon>
        <taxon>Pyramimonadophyceae</taxon>
        <taxon>Pyramimonadales</taxon>
        <taxon>Pyramimonadaceae</taxon>
        <taxon>Cymbomonas</taxon>
    </lineage>
</organism>
<comment type="caution">
    <text evidence="3">The sequence shown here is derived from an EMBL/GenBank/DDBJ whole genome shotgun (WGS) entry which is preliminary data.</text>
</comment>
<protein>
    <submittedName>
        <fullName evidence="3">Uncharacterized protein</fullName>
    </submittedName>
</protein>
<dbReference type="EMBL" id="LGRX02006650">
    <property type="protein sequence ID" value="KAK3276279.1"/>
    <property type="molecule type" value="Genomic_DNA"/>
</dbReference>
<proteinExistence type="predicted"/>
<keyword evidence="4" id="KW-1185">Reference proteome</keyword>
<dbReference type="AlphaFoldDB" id="A0AAE0GDT0"/>
<name>A0AAE0GDT0_9CHLO</name>
<accession>A0AAE0GDT0</accession>
<dbReference type="InterPro" id="IPR011989">
    <property type="entry name" value="ARM-like"/>
</dbReference>
<sequence>MFAHPVYLLVSCCLCYGFGRLASVFPREYIQVARHWFFVQDTSIQKSLFQIPASATRSTDTSTFHETSAQASLLPGEAYGRSPNANAEGPRRRPPFGAAEAYLERGAGPPRHSRRVLRVAAMAASSGASGSRRPSSHRRKMILEEYAAQRVRESAVQALGSLKEHAAPHAGAIVARLDDADAHVRRAAAEAVRIMEEYAAPHAGPIVAGLEDADAGVGEAAAGL</sequence>
<evidence type="ECO:0000256" key="1">
    <source>
        <dbReference type="SAM" id="MobiDB-lite"/>
    </source>
</evidence>
<keyword evidence="2" id="KW-0732">Signal</keyword>
<evidence type="ECO:0000313" key="4">
    <source>
        <dbReference type="Proteomes" id="UP001190700"/>
    </source>
</evidence>
<dbReference type="Gene3D" id="1.25.10.10">
    <property type="entry name" value="Leucine-rich Repeat Variant"/>
    <property type="match status" value="1"/>
</dbReference>
<feature type="region of interest" description="Disordered" evidence="1">
    <location>
        <begin position="75"/>
        <end position="95"/>
    </location>
</feature>
<reference evidence="3 4" key="1">
    <citation type="journal article" date="2015" name="Genome Biol. Evol.">
        <title>Comparative Genomics of a Bacterivorous Green Alga Reveals Evolutionary Causalities and Consequences of Phago-Mixotrophic Mode of Nutrition.</title>
        <authorList>
            <person name="Burns J.A."/>
            <person name="Paasch A."/>
            <person name="Narechania A."/>
            <person name="Kim E."/>
        </authorList>
    </citation>
    <scope>NUCLEOTIDE SEQUENCE [LARGE SCALE GENOMIC DNA]</scope>
    <source>
        <strain evidence="3 4">PLY_AMNH</strain>
    </source>
</reference>
<gene>
    <name evidence="3" type="ORF">CYMTET_15636</name>
</gene>
<feature type="signal peptide" evidence="2">
    <location>
        <begin position="1"/>
        <end position="19"/>
    </location>
</feature>
<feature type="chain" id="PRO_5041981832" evidence="2">
    <location>
        <begin position="20"/>
        <end position="224"/>
    </location>
</feature>
<dbReference type="SUPFAM" id="SSF48371">
    <property type="entry name" value="ARM repeat"/>
    <property type="match status" value="1"/>
</dbReference>